<evidence type="ECO:0000259" key="9">
    <source>
        <dbReference type="PROSITE" id="PS50902"/>
    </source>
</evidence>
<dbReference type="GO" id="GO:0010181">
    <property type="term" value="F:FMN binding"/>
    <property type="evidence" value="ECO:0007669"/>
    <property type="project" value="UniProtKB-UniRule"/>
</dbReference>
<evidence type="ECO:0000256" key="4">
    <source>
        <dbReference type="ARBA" id="ARBA00022448"/>
    </source>
</evidence>
<evidence type="ECO:0000313" key="11">
    <source>
        <dbReference type="Proteomes" id="UP000204391"/>
    </source>
</evidence>
<proteinExistence type="inferred from homology"/>
<reference evidence="10 11" key="1">
    <citation type="journal article" date="2003" name="Int. J. Syst. Evol. Microbiol.">
        <title>Virgibacillus carmonensis sp. nov., Virgibacillus necropolis sp. nov. and Virgibacillus picturae sp. nov., three novel species isolated from deteriorated mural paintings, transfer of the species of the genus salibacillus to Virgibacillus, as Virgibacillus marismortui comb. nov. and Virgibacillus salexigens comb. nov., and emended description of the genus Virgibacillus.</title>
        <authorList>
            <person name="Heyrman J."/>
            <person name="Logan N.A."/>
            <person name="Busse H.J."/>
            <person name="Balcaen A."/>
            <person name="Lebbe L."/>
            <person name="Rodriguez-Diaz M."/>
            <person name="Swings J."/>
            <person name="De Vos P."/>
        </authorList>
    </citation>
    <scope>NUCLEOTIDE SEQUENCE [LARGE SCALE GENOMIC DNA]</scope>
    <source>
        <strain evidence="10 11">LMG 19488</strain>
    </source>
</reference>
<keyword evidence="11" id="KW-1185">Reference proteome</keyword>
<dbReference type="GO" id="GO:0009055">
    <property type="term" value="F:electron transfer activity"/>
    <property type="evidence" value="ECO:0007669"/>
    <property type="project" value="UniProtKB-UniRule"/>
</dbReference>
<comment type="cofactor">
    <cofactor evidence="1 8">
        <name>FMN</name>
        <dbReference type="ChEBI" id="CHEBI:58210"/>
    </cofactor>
</comment>
<sequence>MSRILMLYASVTGNTEELAVAIAEMLQKYNHEINMKTFDADAIDVEEFNKYDAVLVGTYSWDDGAMPYEVEDFYDELEDVDITGKLVGVFGSGDTFYLETFGGAIELLGERFVELGADVLPDWIKVDLEPDEKDFARCQKFVEELNRKLESMTE</sequence>
<keyword evidence="4 8" id="KW-0813">Transport</keyword>
<keyword evidence="5 8" id="KW-0285">Flavoprotein</keyword>
<dbReference type="AlphaFoldDB" id="A0A221MAL2"/>
<dbReference type="InterPro" id="IPR010087">
    <property type="entry name" value="Flav_short"/>
</dbReference>
<dbReference type="PANTHER" id="PTHR42809:SF1">
    <property type="entry name" value="FLAVODOXIN 1"/>
    <property type="match status" value="1"/>
</dbReference>
<dbReference type="InterPro" id="IPR008254">
    <property type="entry name" value="Flavodoxin/NO_synth"/>
</dbReference>
<organism evidence="10 11">
    <name type="scientific">Virgibacillus necropolis</name>
    <dbReference type="NCBI Taxonomy" id="163877"/>
    <lineage>
        <taxon>Bacteria</taxon>
        <taxon>Bacillati</taxon>
        <taxon>Bacillota</taxon>
        <taxon>Bacilli</taxon>
        <taxon>Bacillales</taxon>
        <taxon>Bacillaceae</taxon>
        <taxon>Virgibacillus</taxon>
    </lineage>
</organism>
<name>A0A221MAL2_9BACI</name>
<dbReference type="Proteomes" id="UP000204391">
    <property type="component" value="Chromosome"/>
</dbReference>
<dbReference type="Pfam" id="PF00258">
    <property type="entry name" value="Flavodoxin_1"/>
    <property type="match status" value="1"/>
</dbReference>
<protein>
    <recommendedName>
        <fullName evidence="8">Flavodoxin</fullName>
    </recommendedName>
</protein>
<dbReference type="NCBIfam" id="TIGR01753">
    <property type="entry name" value="flav_short"/>
    <property type="match status" value="1"/>
</dbReference>
<evidence type="ECO:0000256" key="2">
    <source>
        <dbReference type="ARBA" id="ARBA00003297"/>
    </source>
</evidence>
<evidence type="ECO:0000256" key="1">
    <source>
        <dbReference type="ARBA" id="ARBA00001917"/>
    </source>
</evidence>
<keyword evidence="6 8" id="KW-0288">FMN</keyword>
<evidence type="ECO:0000256" key="8">
    <source>
        <dbReference type="RuleBase" id="RU367037"/>
    </source>
</evidence>
<dbReference type="SUPFAM" id="SSF52218">
    <property type="entry name" value="Flavoproteins"/>
    <property type="match status" value="1"/>
</dbReference>
<accession>A0A221MAL2</accession>
<evidence type="ECO:0000256" key="3">
    <source>
        <dbReference type="ARBA" id="ARBA00005267"/>
    </source>
</evidence>
<dbReference type="InterPro" id="IPR029039">
    <property type="entry name" value="Flavoprotein-like_sf"/>
</dbReference>
<dbReference type="GO" id="GO:0016651">
    <property type="term" value="F:oxidoreductase activity, acting on NAD(P)H"/>
    <property type="evidence" value="ECO:0007669"/>
    <property type="project" value="UniProtKB-ARBA"/>
</dbReference>
<dbReference type="EMBL" id="CP022437">
    <property type="protein sequence ID" value="ASN04667.1"/>
    <property type="molecule type" value="Genomic_DNA"/>
</dbReference>
<comment type="similarity">
    <text evidence="3 8">Belongs to the flavodoxin family.</text>
</comment>
<evidence type="ECO:0000256" key="5">
    <source>
        <dbReference type="ARBA" id="ARBA00022630"/>
    </source>
</evidence>
<dbReference type="KEGG" id="vne:CFK40_06375"/>
<comment type="function">
    <text evidence="2 8">Low-potential electron donor to a number of redox enzymes.</text>
</comment>
<dbReference type="NCBIfam" id="NF005216">
    <property type="entry name" value="PRK06703.1"/>
    <property type="match status" value="1"/>
</dbReference>
<dbReference type="PROSITE" id="PS50902">
    <property type="entry name" value="FLAVODOXIN_LIKE"/>
    <property type="match status" value="1"/>
</dbReference>
<evidence type="ECO:0000256" key="7">
    <source>
        <dbReference type="ARBA" id="ARBA00022982"/>
    </source>
</evidence>
<keyword evidence="7 8" id="KW-0249">Electron transport</keyword>
<dbReference type="PANTHER" id="PTHR42809">
    <property type="entry name" value="FLAVODOXIN 2"/>
    <property type="match status" value="1"/>
</dbReference>
<gene>
    <name evidence="10" type="ORF">CFK40_06375</name>
</gene>
<feature type="domain" description="Flavodoxin-like" evidence="9">
    <location>
        <begin position="4"/>
        <end position="146"/>
    </location>
</feature>
<dbReference type="InterPro" id="IPR050619">
    <property type="entry name" value="Flavodoxin"/>
</dbReference>
<dbReference type="RefSeq" id="WP_089531518.1">
    <property type="nucleotide sequence ID" value="NZ_CP022437.1"/>
</dbReference>
<evidence type="ECO:0000313" key="10">
    <source>
        <dbReference type="EMBL" id="ASN04667.1"/>
    </source>
</evidence>
<dbReference type="OrthoDB" id="9790745at2"/>
<evidence type="ECO:0000256" key="6">
    <source>
        <dbReference type="ARBA" id="ARBA00022643"/>
    </source>
</evidence>
<dbReference type="Gene3D" id="3.40.50.360">
    <property type="match status" value="1"/>
</dbReference>